<dbReference type="PANTHER" id="PTHR40083">
    <property type="entry name" value="UPF0122 PROTEIN CBO2450/CLC_2298"/>
    <property type="match status" value="1"/>
</dbReference>
<protein>
    <recommendedName>
        <fullName evidence="3">UPF0122 protein Clopa_2479</fullName>
    </recommendedName>
</protein>
<dbReference type="OrthoDB" id="6392at2"/>
<evidence type="ECO:0000313" key="6">
    <source>
        <dbReference type="Proteomes" id="UP000013523"/>
    </source>
</evidence>
<proteinExistence type="inferred from homology"/>
<evidence type="ECO:0000313" key="5">
    <source>
        <dbReference type="EMBL" id="AGK97342.1"/>
    </source>
</evidence>
<evidence type="ECO:0000256" key="2">
    <source>
        <dbReference type="ARBA" id="ARBA00024764"/>
    </source>
</evidence>
<dbReference type="InterPro" id="IPR054831">
    <property type="entry name" value="UPF0122_fam_protein"/>
</dbReference>
<feature type="coiled-coil region" evidence="4">
    <location>
        <begin position="54"/>
        <end position="94"/>
    </location>
</feature>
<keyword evidence="4" id="KW-0175">Coiled coil</keyword>
<dbReference type="KEGG" id="cpas:Clopa_2479"/>
<dbReference type="Proteomes" id="UP000013523">
    <property type="component" value="Chromosome"/>
</dbReference>
<comment type="similarity">
    <text evidence="1 3">Belongs to the UPF0122 family.</text>
</comment>
<dbReference type="AlphaFoldDB" id="R4K2K9"/>
<name>R4K2K9_CLOPA</name>
<evidence type="ECO:0000256" key="1">
    <source>
        <dbReference type="ARBA" id="ARBA00008720"/>
    </source>
</evidence>
<dbReference type="Gene3D" id="1.10.10.10">
    <property type="entry name" value="Winged helix-like DNA-binding domain superfamily/Winged helix DNA-binding domain"/>
    <property type="match status" value="1"/>
</dbReference>
<dbReference type="HAMAP" id="MF_00245">
    <property type="entry name" value="UPF0122"/>
    <property type="match status" value="1"/>
</dbReference>
<dbReference type="InterPro" id="IPR013324">
    <property type="entry name" value="RNA_pol_sigma_r3/r4-like"/>
</dbReference>
<dbReference type="RefSeq" id="WP_015615643.1">
    <property type="nucleotide sequence ID" value="NC_021182.1"/>
</dbReference>
<dbReference type="PANTHER" id="PTHR40083:SF1">
    <property type="entry name" value="UPF0122 PROTEIN YLXM"/>
    <property type="match status" value="1"/>
</dbReference>
<dbReference type="InterPro" id="IPR007394">
    <property type="entry name" value="UPF0122"/>
</dbReference>
<dbReference type="SUPFAM" id="SSF88659">
    <property type="entry name" value="Sigma3 and sigma4 domains of RNA polymerase sigma factors"/>
    <property type="match status" value="1"/>
</dbReference>
<dbReference type="EMBL" id="CP003261">
    <property type="protein sequence ID" value="AGK97342.1"/>
    <property type="molecule type" value="Genomic_DNA"/>
</dbReference>
<dbReference type="HOGENOM" id="CLU_129218_0_2_9"/>
<sequence length="114" mass="13569">MEERVQISMLLDLYGELLTSKQKDIMNFYFNEDLSLSEISEINHTSRQAIYDIIKRCQKLLLDYDSKLKLLEKEKFILELKKDMETKLDSLKNEIIIDKKIKVIEDIKSIIKNI</sequence>
<comment type="function">
    <text evidence="2 3">Might take part in the signal recognition particle (SRP) pathway. This is inferred from the conservation of its genetic proximity to ftsY/ffh. May be a regulatory protein.</text>
</comment>
<reference evidence="5 6" key="1">
    <citation type="submission" date="2012-01" db="EMBL/GenBank/DDBJ databases">
        <title>Complete sequence of chromosome of Clostridium pasteurianum BC1.</title>
        <authorList>
            <consortium name="US DOE Joint Genome Institute"/>
            <person name="Lucas S."/>
            <person name="Han J."/>
            <person name="Lapidus A."/>
            <person name="Cheng J.-F."/>
            <person name="Goodwin L."/>
            <person name="Pitluck S."/>
            <person name="Peters L."/>
            <person name="Mikhailova N."/>
            <person name="Teshima H."/>
            <person name="Detter J.C."/>
            <person name="Han C."/>
            <person name="Tapia R."/>
            <person name="Land M."/>
            <person name="Hauser L."/>
            <person name="Kyrpides N."/>
            <person name="Ivanova N."/>
            <person name="Pagani I."/>
            <person name="Dunn J."/>
            <person name="Taghavi S."/>
            <person name="Francis A."/>
            <person name="van der Lelie D."/>
            <person name="Woyke T."/>
        </authorList>
    </citation>
    <scope>NUCLEOTIDE SEQUENCE [LARGE SCALE GENOMIC DNA]</scope>
    <source>
        <strain evidence="5 6">BC1</strain>
    </source>
</reference>
<gene>
    <name evidence="5" type="ORF">Clopa_2479</name>
</gene>
<dbReference type="STRING" id="86416.Clopa_2479"/>
<evidence type="ECO:0000256" key="4">
    <source>
        <dbReference type="SAM" id="Coils"/>
    </source>
</evidence>
<dbReference type="InterPro" id="IPR036388">
    <property type="entry name" value="WH-like_DNA-bd_sf"/>
</dbReference>
<dbReference type="Pfam" id="PF04297">
    <property type="entry name" value="UPF0122"/>
    <property type="match status" value="1"/>
</dbReference>
<accession>R4K2K9</accession>
<dbReference type="PATRIC" id="fig|86416.3.peg.2461"/>
<dbReference type="NCBIfam" id="NF001072">
    <property type="entry name" value="PRK00118.2-2"/>
    <property type="match status" value="1"/>
</dbReference>
<organism evidence="5 6">
    <name type="scientific">Clostridium pasteurianum BC1</name>
    <dbReference type="NCBI Taxonomy" id="86416"/>
    <lineage>
        <taxon>Bacteria</taxon>
        <taxon>Bacillati</taxon>
        <taxon>Bacillota</taxon>
        <taxon>Clostridia</taxon>
        <taxon>Eubacteriales</taxon>
        <taxon>Clostridiaceae</taxon>
        <taxon>Clostridium</taxon>
    </lineage>
</organism>
<dbReference type="NCBIfam" id="NF045758">
    <property type="entry name" value="YlxM"/>
    <property type="match status" value="1"/>
</dbReference>
<keyword evidence="6" id="KW-1185">Reference proteome</keyword>
<evidence type="ECO:0000256" key="3">
    <source>
        <dbReference type="HAMAP-Rule" id="MF_00245"/>
    </source>
</evidence>
<dbReference type="eggNOG" id="COG2739">
    <property type="taxonomic scope" value="Bacteria"/>
</dbReference>